<dbReference type="EMBL" id="JAIOIV010000158">
    <property type="protein sequence ID" value="MBZ0158522.1"/>
    <property type="molecule type" value="Genomic_DNA"/>
</dbReference>
<dbReference type="AlphaFoldDB" id="A0A953M3X2"/>
<feature type="region of interest" description="Disordered" evidence="1">
    <location>
        <begin position="808"/>
        <end position="828"/>
    </location>
</feature>
<sequence length="1272" mass="142427">MKRVPAILVRWAFVSALLLVMLSAPAFAADNVLENGSFEEVRAGNPALWSTDVWDGEQGATLFRTEKGMAASGNFFITIEARKPNDAKFLQKVRVKPDTLYKLSCWIQARNISPNTKGANITVLGILDTSADLYDTGGRWEYAELYGRTGPGQRELIVTARLGGYGNLAAGVASFDNIRLEEVKSAPAGVKIVNFFADEQPGAKDSSFSSSLIWFALLSIAAIAAVFYFFRTYFTSPSPFPSPSGGEGKGEGQNPLWLYGVLVCSALAVRFLLAASIAGYPPDIVTFKAWAVHAAGQGLFRLYSAGIFIDYPPGYLYVLYGIGKIRELLSLDFNSGAFLILVKSPAIIADLLSSLILFSTARSRWGDRAALGISLAYLLNPAVILNSAVWGQIDSVLALLLVISLSFIVRKQLQWAVVAFVGAVLVKPQALIVAPLLLVALVREGNIKILTRAALYGLAAFVLIVLPFSLYQGPLWIIELYRKTITSYPYASLNAFNLFALLGGNWVPESTQVFLLSYSTWGSIFVVCIAAASVYFSLRSKDPGSVYGVGMFLFAAVFLFASRMHERYLFPLLLLALMSFIHDRKRSSLYLFAGFSITHFINVGYALALALKNTYQIPRNDPFLIVISLANLFLFGYLVRSFFSASPADEAEGSSAAFREEAAYRSSPAPGNTVLSWKETALTRKDLTLLGGITLVCAVVSLYNVGTRQVPETFWKPERVGESLSVDFGEKKPVKRIYYYAGLGEGQYRIDYADGSGQWKYGGTIQQKEIFQWKYKELDMEAESVRITVEKPGAMLQEMAFVGRDLERPPLRSFSPSDAPSRPSPSFRNLFDEQDTIEIRPSFRSGMFFDEIYFARTAYEYLNRLEPYENTHPPLGKVLISWGIALFGMNPFGWRIMGVVAGVAMVPLMYLFGKRLFGKTEYAGIAAFLTTFEFMRFAQSRIATVDVFAVLFIILMYYFMYRFSSMRFSEAGFRATLVPLGLSGLFFGMGVACKWIGLYAGLGLAVLFFYSLYDRYREYKDALRRYHAKTSRKDAAEREKASAVISGYPGYIKKTILWSVLFFVIVPVGIYGVSYIPFMVVPGPGHSLSDVVASQSHMYNYHKNLKQAVPHPFSSKWWEWPLIKRPMWFYMGLNLPPGKISSIVSMGNPAVWWGGILCMAFLFVRTLQRKVDWKIMFIVIGFAAQYVPWMLVPRETYIYHFFASTPFLILGTVAVIMHIKERSRRGPWLLYSYLGLVLLLFVMFYPILSGFEIDKAYAARFLRWFNSWIFFV</sequence>
<dbReference type="InterPro" id="IPR032421">
    <property type="entry name" value="PMT_4TMC"/>
</dbReference>
<dbReference type="Gene3D" id="2.60.120.260">
    <property type="entry name" value="Galactose-binding domain-like"/>
    <property type="match status" value="1"/>
</dbReference>
<feature type="transmembrane region" description="Helical" evidence="2">
    <location>
        <begin position="212"/>
        <end position="230"/>
    </location>
</feature>
<feature type="domain" description="Glycosyltransferase RgtA/B/C/D-like" evidence="4">
    <location>
        <begin position="872"/>
        <end position="1010"/>
    </location>
</feature>
<keyword evidence="6" id="KW-0328">Glycosyltransferase</keyword>
<feature type="chain" id="PRO_5037061349" evidence="3">
    <location>
        <begin position="29"/>
        <end position="1272"/>
    </location>
</feature>
<evidence type="ECO:0000256" key="3">
    <source>
        <dbReference type="SAM" id="SignalP"/>
    </source>
</evidence>
<evidence type="ECO:0000313" key="6">
    <source>
        <dbReference type="EMBL" id="MBZ0158522.1"/>
    </source>
</evidence>
<feature type="transmembrane region" description="Helical" evidence="2">
    <location>
        <begin position="1228"/>
        <end position="1248"/>
    </location>
</feature>
<dbReference type="GO" id="GO:0016757">
    <property type="term" value="F:glycosyltransferase activity"/>
    <property type="evidence" value="ECO:0007669"/>
    <property type="project" value="UniProtKB-KW"/>
</dbReference>
<feature type="transmembrane region" description="Helical" evidence="2">
    <location>
        <begin position="971"/>
        <end position="989"/>
    </location>
</feature>
<feature type="transmembrane region" description="Helical" evidence="2">
    <location>
        <begin position="490"/>
        <end position="508"/>
    </location>
</feature>
<feature type="transmembrane region" description="Helical" evidence="2">
    <location>
        <begin position="1171"/>
        <end position="1191"/>
    </location>
</feature>
<feature type="transmembrane region" description="Helical" evidence="2">
    <location>
        <begin position="453"/>
        <end position="470"/>
    </location>
</feature>
<feature type="transmembrane region" description="Helical" evidence="2">
    <location>
        <begin position="623"/>
        <end position="643"/>
    </location>
</feature>
<feature type="transmembrane region" description="Helical" evidence="2">
    <location>
        <begin position="1056"/>
        <end position="1078"/>
    </location>
</feature>
<accession>A0A953M3X2</accession>
<comment type="caution">
    <text evidence="6">The sequence shown here is derived from an EMBL/GenBank/DDBJ whole genome shotgun (WGS) entry which is preliminary data.</text>
</comment>
<feature type="transmembrane region" description="Helical" evidence="2">
    <location>
        <begin position="515"/>
        <end position="538"/>
    </location>
</feature>
<feature type="transmembrane region" description="Helical" evidence="2">
    <location>
        <begin position="1197"/>
        <end position="1216"/>
    </location>
</feature>
<feature type="transmembrane region" description="Helical" evidence="2">
    <location>
        <begin position="995"/>
        <end position="1013"/>
    </location>
</feature>
<dbReference type="PANTHER" id="PTHR10050">
    <property type="entry name" value="DOLICHYL-PHOSPHATE-MANNOSE--PROTEIN MANNOSYLTRANSFERASE"/>
    <property type="match status" value="1"/>
</dbReference>
<evidence type="ECO:0000259" key="5">
    <source>
        <dbReference type="Pfam" id="PF16192"/>
    </source>
</evidence>
<feature type="transmembrane region" description="Helical" evidence="2">
    <location>
        <begin position="942"/>
        <end position="959"/>
    </location>
</feature>
<dbReference type="InterPro" id="IPR038731">
    <property type="entry name" value="RgtA/B/C-like"/>
</dbReference>
<reference evidence="6" key="2">
    <citation type="submission" date="2021-08" db="EMBL/GenBank/DDBJ databases">
        <authorList>
            <person name="Dalcin Martins P."/>
        </authorList>
    </citation>
    <scope>NUCLEOTIDE SEQUENCE</scope>
    <source>
        <strain evidence="6">MAG_39</strain>
    </source>
</reference>
<feature type="transmembrane region" description="Helical" evidence="2">
    <location>
        <begin position="544"/>
        <end position="561"/>
    </location>
</feature>
<dbReference type="Pfam" id="PF13231">
    <property type="entry name" value="PMT_2"/>
    <property type="match status" value="1"/>
</dbReference>
<evidence type="ECO:0000256" key="1">
    <source>
        <dbReference type="SAM" id="MobiDB-lite"/>
    </source>
</evidence>
<name>A0A953M3X2_9BACT</name>
<feature type="transmembrane region" description="Helical" evidence="2">
    <location>
        <begin position="1140"/>
        <end position="1164"/>
    </location>
</feature>
<proteinExistence type="predicted"/>
<keyword evidence="2" id="KW-1133">Transmembrane helix</keyword>
<keyword evidence="2" id="KW-0472">Membrane</keyword>
<gene>
    <name evidence="6" type="ORF">K8I29_20185</name>
</gene>
<feature type="transmembrane region" description="Helical" evidence="2">
    <location>
        <begin position="337"/>
        <end position="358"/>
    </location>
</feature>
<feature type="transmembrane region" description="Helical" evidence="2">
    <location>
        <begin position="892"/>
        <end position="912"/>
    </location>
</feature>
<dbReference type="Pfam" id="PF16192">
    <property type="entry name" value="PMT_4TMC"/>
    <property type="match status" value="1"/>
</dbReference>
<keyword evidence="3" id="KW-0732">Signal</keyword>
<dbReference type="InterPro" id="IPR027005">
    <property type="entry name" value="PMT-like"/>
</dbReference>
<organism evidence="6 7">
    <name type="scientific">Candidatus Nitrobium versatile</name>
    <dbReference type="NCBI Taxonomy" id="2884831"/>
    <lineage>
        <taxon>Bacteria</taxon>
        <taxon>Pseudomonadati</taxon>
        <taxon>Nitrospirota</taxon>
        <taxon>Nitrospiria</taxon>
        <taxon>Nitrospirales</taxon>
        <taxon>Nitrospiraceae</taxon>
        <taxon>Candidatus Nitrobium</taxon>
    </lineage>
</organism>
<keyword evidence="2" id="KW-0812">Transmembrane</keyword>
<dbReference type="EC" id="2.4.-.-" evidence="6"/>
<feature type="domain" description="Protein O-mannosyl-transferase C-terminal four TM" evidence="5">
    <location>
        <begin position="1089"/>
        <end position="1268"/>
    </location>
</feature>
<feature type="transmembrane region" description="Helical" evidence="2">
    <location>
        <begin position="589"/>
        <end position="611"/>
    </location>
</feature>
<feature type="transmembrane region" description="Helical" evidence="2">
    <location>
        <begin position="413"/>
        <end position="441"/>
    </location>
</feature>
<dbReference type="Proteomes" id="UP000705867">
    <property type="component" value="Unassembled WGS sequence"/>
</dbReference>
<evidence type="ECO:0000259" key="4">
    <source>
        <dbReference type="Pfam" id="PF13231"/>
    </source>
</evidence>
<feature type="compositionally biased region" description="Low complexity" evidence="1">
    <location>
        <begin position="812"/>
        <end position="828"/>
    </location>
</feature>
<feature type="transmembrane region" description="Helical" evidence="2">
    <location>
        <begin position="256"/>
        <end position="280"/>
    </location>
</feature>
<keyword evidence="6" id="KW-0808">Transferase</keyword>
<reference evidence="6" key="1">
    <citation type="journal article" date="2021" name="bioRxiv">
        <title>Unraveling nitrogen, sulfur and carbon metabolic pathways and microbial community transcriptional responses to substrate deprivation and toxicity stresses in a bioreactor mimicking anoxic brackish coastal sediment conditions.</title>
        <authorList>
            <person name="Martins P.D."/>
            <person name="Echeveste M.J."/>
            <person name="Arshad A."/>
            <person name="Kurth J."/>
            <person name="Ouboter H."/>
            <person name="Jetten M.S.M."/>
            <person name="Welte C.U."/>
        </authorList>
    </citation>
    <scope>NUCLEOTIDE SEQUENCE</scope>
    <source>
        <strain evidence="6">MAG_39</strain>
    </source>
</reference>
<feature type="signal peptide" evidence="3">
    <location>
        <begin position="1"/>
        <end position="28"/>
    </location>
</feature>
<protein>
    <submittedName>
        <fullName evidence="6">Glycosyltransferase family 39 protein</fullName>
        <ecNumber evidence="6">2.4.-.-</ecNumber>
    </submittedName>
</protein>
<feature type="transmembrane region" description="Helical" evidence="2">
    <location>
        <begin position="687"/>
        <end position="706"/>
    </location>
</feature>
<evidence type="ECO:0000256" key="2">
    <source>
        <dbReference type="SAM" id="Phobius"/>
    </source>
</evidence>
<evidence type="ECO:0000313" key="7">
    <source>
        <dbReference type="Proteomes" id="UP000705867"/>
    </source>
</evidence>